<proteinExistence type="predicted"/>
<evidence type="ECO:0000313" key="1">
    <source>
        <dbReference type="Proteomes" id="UP000694864"/>
    </source>
</evidence>
<organism evidence="1 2">
    <name type="scientific">Camelina sativa</name>
    <name type="common">False flax</name>
    <name type="synonym">Myagrum sativum</name>
    <dbReference type="NCBI Taxonomy" id="90675"/>
    <lineage>
        <taxon>Eukaryota</taxon>
        <taxon>Viridiplantae</taxon>
        <taxon>Streptophyta</taxon>
        <taxon>Embryophyta</taxon>
        <taxon>Tracheophyta</taxon>
        <taxon>Spermatophyta</taxon>
        <taxon>Magnoliopsida</taxon>
        <taxon>eudicotyledons</taxon>
        <taxon>Gunneridae</taxon>
        <taxon>Pentapetalae</taxon>
        <taxon>rosids</taxon>
        <taxon>malvids</taxon>
        <taxon>Brassicales</taxon>
        <taxon>Brassicaceae</taxon>
        <taxon>Camelineae</taxon>
        <taxon>Camelina</taxon>
    </lineage>
</organism>
<protein>
    <submittedName>
        <fullName evidence="2">Uncharacterized protein LOC104724597</fullName>
    </submittedName>
</protein>
<accession>A0ABM0UHZ6</accession>
<dbReference type="RefSeq" id="XP_010441429.1">
    <property type="nucleotide sequence ID" value="XM_010443127.2"/>
</dbReference>
<evidence type="ECO:0000313" key="2">
    <source>
        <dbReference type="RefSeq" id="XP_010441429.1"/>
    </source>
</evidence>
<reference evidence="1" key="1">
    <citation type="journal article" date="2014" name="Nat. Commun.">
        <title>The emerging biofuel crop Camelina sativa retains a highly undifferentiated hexaploid genome structure.</title>
        <authorList>
            <person name="Kagale S."/>
            <person name="Koh C."/>
            <person name="Nixon J."/>
            <person name="Bollina V."/>
            <person name="Clarke W.E."/>
            <person name="Tuteja R."/>
            <person name="Spillane C."/>
            <person name="Robinson S.J."/>
            <person name="Links M.G."/>
            <person name="Clarke C."/>
            <person name="Higgins E.E."/>
            <person name="Huebert T."/>
            <person name="Sharpe A.G."/>
            <person name="Parkin I.A."/>
        </authorList>
    </citation>
    <scope>NUCLEOTIDE SEQUENCE [LARGE SCALE GENOMIC DNA]</scope>
    <source>
        <strain evidence="1">cv. DH55</strain>
    </source>
</reference>
<dbReference type="Proteomes" id="UP000694864">
    <property type="component" value="Chromosome 2"/>
</dbReference>
<dbReference type="GeneID" id="104724597"/>
<reference evidence="2" key="2">
    <citation type="submission" date="2025-08" db="UniProtKB">
        <authorList>
            <consortium name="RefSeq"/>
        </authorList>
    </citation>
    <scope>IDENTIFICATION</scope>
    <source>
        <tissue evidence="2">Leaf</tissue>
    </source>
</reference>
<keyword evidence="1" id="KW-1185">Reference proteome</keyword>
<name>A0ABM0UHZ6_CAMSA</name>
<gene>
    <name evidence="2" type="primary">LOC104724597</name>
</gene>
<sequence length="205" mass="23986">MPVTTRSAWLKRARERLAVRSDDVIRSEVEFYRAWIQRLRAYILASRRKFELCFQFDRVDGTVAYLETMIEEGFFVPKWRWDRLLEERSRREAALAAVEVPDLEEGDLEPLNTRPFESNAEIDACRTRITVLHRYINQLTSTEHIFVDGNRSEGICSYLESMTARGVDVPMDTLEALRNDCRSFREKVDELEFNVPSNADLGIED</sequence>